<evidence type="ECO:0000256" key="8">
    <source>
        <dbReference type="ARBA" id="ARBA00038436"/>
    </source>
</evidence>
<feature type="transmembrane region" description="Helical" evidence="9">
    <location>
        <begin position="128"/>
        <end position="152"/>
    </location>
</feature>
<gene>
    <name evidence="11" type="ORF">HDA32_003055</name>
</gene>
<evidence type="ECO:0000313" key="12">
    <source>
        <dbReference type="Proteomes" id="UP000589036"/>
    </source>
</evidence>
<comment type="subcellular location">
    <subcellularLocation>
        <location evidence="1">Cell inner membrane</location>
        <topology evidence="1">Multi-pass membrane protein</topology>
    </subcellularLocation>
</comment>
<evidence type="ECO:0000256" key="6">
    <source>
        <dbReference type="ARBA" id="ARBA00022989"/>
    </source>
</evidence>
<evidence type="ECO:0000313" key="11">
    <source>
        <dbReference type="EMBL" id="NYE47935.1"/>
    </source>
</evidence>
<reference evidence="11 12" key="1">
    <citation type="submission" date="2020-07" db="EMBL/GenBank/DDBJ databases">
        <title>Sequencing the genomes of 1000 actinobacteria strains.</title>
        <authorList>
            <person name="Klenk H.-P."/>
        </authorList>
    </citation>
    <scope>NUCLEOTIDE SEQUENCE [LARGE SCALE GENOMIC DNA]</scope>
    <source>
        <strain evidence="11 12">CXB654</strain>
    </source>
</reference>
<keyword evidence="3" id="KW-1003">Cell membrane</keyword>
<evidence type="ECO:0000256" key="3">
    <source>
        <dbReference type="ARBA" id="ARBA00022475"/>
    </source>
</evidence>
<evidence type="ECO:0000256" key="5">
    <source>
        <dbReference type="ARBA" id="ARBA00022692"/>
    </source>
</evidence>
<accession>A0A852TX32</accession>
<feature type="transmembrane region" description="Helical" evidence="9">
    <location>
        <begin position="47"/>
        <end position="65"/>
    </location>
</feature>
<name>A0A852TX32_9ACTN</name>
<comment type="similarity">
    <text evidence="8">Belongs to the TRAP transporter small permease family.</text>
</comment>
<dbReference type="AlphaFoldDB" id="A0A852TX32"/>
<dbReference type="Pfam" id="PF04290">
    <property type="entry name" value="DctQ"/>
    <property type="match status" value="1"/>
</dbReference>
<evidence type="ECO:0000256" key="4">
    <source>
        <dbReference type="ARBA" id="ARBA00022519"/>
    </source>
</evidence>
<dbReference type="GO" id="GO:0015740">
    <property type="term" value="P:C4-dicarboxylate transport"/>
    <property type="evidence" value="ECO:0007669"/>
    <property type="project" value="TreeGrafter"/>
</dbReference>
<dbReference type="PANTHER" id="PTHR35011:SF2">
    <property type="entry name" value="2,3-DIKETO-L-GULONATE TRAP TRANSPORTER SMALL PERMEASE PROTEIN YIAM"/>
    <property type="match status" value="1"/>
</dbReference>
<organism evidence="11 12">
    <name type="scientific">Spinactinospora alkalitolerans</name>
    <dbReference type="NCBI Taxonomy" id="687207"/>
    <lineage>
        <taxon>Bacteria</taxon>
        <taxon>Bacillati</taxon>
        <taxon>Actinomycetota</taxon>
        <taxon>Actinomycetes</taxon>
        <taxon>Streptosporangiales</taxon>
        <taxon>Nocardiopsidaceae</taxon>
        <taxon>Spinactinospora</taxon>
    </lineage>
</organism>
<evidence type="ECO:0000256" key="1">
    <source>
        <dbReference type="ARBA" id="ARBA00004429"/>
    </source>
</evidence>
<evidence type="ECO:0000256" key="9">
    <source>
        <dbReference type="SAM" id="Phobius"/>
    </source>
</evidence>
<protein>
    <submittedName>
        <fullName evidence="11">TRAP-type C4-dicarboxylate transport system permease small subunit</fullName>
    </submittedName>
</protein>
<dbReference type="Proteomes" id="UP000589036">
    <property type="component" value="Unassembled WGS sequence"/>
</dbReference>
<dbReference type="EMBL" id="JACCCC010000001">
    <property type="protein sequence ID" value="NYE47935.1"/>
    <property type="molecule type" value="Genomic_DNA"/>
</dbReference>
<dbReference type="InterPro" id="IPR007387">
    <property type="entry name" value="TRAP_DctQ"/>
</dbReference>
<dbReference type="RefSeq" id="WP_179643803.1">
    <property type="nucleotide sequence ID" value="NZ_BAAAYY010000003.1"/>
</dbReference>
<keyword evidence="5 9" id="KW-0812">Transmembrane</keyword>
<dbReference type="PANTHER" id="PTHR35011">
    <property type="entry name" value="2,3-DIKETO-L-GULONATE TRAP TRANSPORTER SMALL PERMEASE PROTEIN YIAM"/>
    <property type="match status" value="1"/>
</dbReference>
<dbReference type="InterPro" id="IPR055348">
    <property type="entry name" value="DctQ"/>
</dbReference>
<comment type="caution">
    <text evidence="11">The sequence shown here is derived from an EMBL/GenBank/DDBJ whole genome shotgun (WGS) entry which is preliminary data.</text>
</comment>
<evidence type="ECO:0000256" key="2">
    <source>
        <dbReference type="ARBA" id="ARBA00022448"/>
    </source>
</evidence>
<feature type="transmembrane region" description="Helical" evidence="9">
    <location>
        <begin position="86"/>
        <end position="108"/>
    </location>
</feature>
<keyword evidence="2" id="KW-0813">Transport</keyword>
<keyword evidence="6 9" id="KW-1133">Transmembrane helix</keyword>
<dbReference type="GO" id="GO:0022857">
    <property type="term" value="F:transmembrane transporter activity"/>
    <property type="evidence" value="ECO:0007669"/>
    <property type="project" value="TreeGrafter"/>
</dbReference>
<keyword evidence="7 9" id="KW-0472">Membrane</keyword>
<evidence type="ECO:0000256" key="7">
    <source>
        <dbReference type="ARBA" id="ARBA00023136"/>
    </source>
</evidence>
<feature type="domain" description="Tripartite ATP-independent periplasmic transporters DctQ component" evidence="10">
    <location>
        <begin position="23"/>
        <end position="153"/>
    </location>
</feature>
<evidence type="ECO:0000259" key="10">
    <source>
        <dbReference type="Pfam" id="PF04290"/>
    </source>
</evidence>
<feature type="transmembrane region" description="Helical" evidence="9">
    <location>
        <begin position="12"/>
        <end position="32"/>
    </location>
</feature>
<sequence>MRAVKEALDKILAAACVVLFTVLVLTVSWQVFTRQVLNAPSGWSEELSRYVFVWLGLFGAALVFSERGHIAVDFIVRKLAEGVQRVIAVVVQLAITAFAVVVLVWGGWRASRLAWETDLTSLPVQVGPLYLVMPITGMIITFYAVYHVVLVLRRKEPAIGGHDTPGALE</sequence>
<keyword evidence="12" id="KW-1185">Reference proteome</keyword>
<dbReference type="GO" id="GO:0005886">
    <property type="term" value="C:plasma membrane"/>
    <property type="evidence" value="ECO:0007669"/>
    <property type="project" value="UniProtKB-SubCell"/>
</dbReference>
<keyword evidence="4" id="KW-0997">Cell inner membrane</keyword>
<proteinExistence type="inferred from homology"/>